<reference evidence="1 2" key="1">
    <citation type="journal article" date="2018" name="Front. Plant Sci.">
        <title>Red Clover (Trifolium pratense) and Zigzag Clover (T. medium) - A Picture of Genomic Similarities and Differences.</title>
        <authorList>
            <person name="Dluhosova J."/>
            <person name="Istvanek J."/>
            <person name="Nedelnik J."/>
            <person name="Repkova J."/>
        </authorList>
    </citation>
    <scope>NUCLEOTIDE SEQUENCE [LARGE SCALE GENOMIC DNA]</scope>
    <source>
        <strain evidence="2">cv. 10/8</strain>
        <tissue evidence="1">Leaf</tissue>
    </source>
</reference>
<evidence type="ECO:0000313" key="1">
    <source>
        <dbReference type="EMBL" id="MCH80529.1"/>
    </source>
</evidence>
<protein>
    <submittedName>
        <fullName evidence="1">Uncharacterized protein</fullName>
    </submittedName>
</protein>
<organism evidence="1 2">
    <name type="scientific">Trifolium medium</name>
    <dbReference type="NCBI Taxonomy" id="97028"/>
    <lineage>
        <taxon>Eukaryota</taxon>
        <taxon>Viridiplantae</taxon>
        <taxon>Streptophyta</taxon>
        <taxon>Embryophyta</taxon>
        <taxon>Tracheophyta</taxon>
        <taxon>Spermatophyta</taxon>
        <taxon>Magnoliopsida</taxon>
        <taxon>eudicotyledons</taxon>
        <taxon>Gunneridae</taxon>
        <taxon>Pentapetalae</taxon>
        <taxon>rosids</taxon>
        <taxon>fabids</taxon>
        <taxon>Fabales</taxon>
        <taxon>Fabaceae</taxon>
        <taxon>Papilionoideae</taxon>
        <taxon>50 kb inversion clade</taxon>
        <taxon>NPAAA clade</taxon>
        <taxon>Hologalegina</taxon>
        <taxon>IRL clade</taxon>
        <taxon>Trifolieae</taxon>
        <taxon>Trifolium</taxon>
    </lineage>
</organism>
<dbReference type="EMBL" id="LXQA010001162">
    <property type="protein sequence ID" value="MCH80529.1"/>
    <property type="molecule type" value="Genomic_DNA"/>
</dbReference>
<dbReference type="Proteomes" id="UP000265520">
    <property type="component" value="Unassembled WGS sequence"/>
</dbReference>
<proteinExistence type="predicted"/>
<dbReference type="AlphaFoldDB" id="A0A392LZX0"/>
<accession>A0A392LZX0</accession>
<evidence type="ECO:0000313" key="2">
    <source>
        <dbReference type="Proteomes" id="UP000265520"/>
    </source>
</evidence>
<comment type="caution">
    <text evidence="1">The sequence shown here is derived from an EMBL/GenBank/DDBJ whole genome shotgun (WGS) entry which is preliminary data.</text>
</comment>
<sequence>MDKRFELIASTGFCKNSGKGMEGILGRVGIRPYRSIGDYDLTYKDSVQVSLFATLVVGCMVPKTQL</sequence>
<name>A0A392LZX0_9FABA</name>
<gene>
    <name evidence="1" type="ORF">A2U01_0001298</name>
</gene>
<keyword evidence="2" id="KW-1185">Reference proteome</keyword>